<evidence type="ECO:0008006" key="4">
    <source>
        <dbReference type="Google" id="ProtNLM"/>
    </source>
</evidence>
<feature type="signal peptide" evidence="1">
    <location>
        <begin position="1"/>
        <end position="28"/>
    </location>
</feature>
<evidence type="ECO:0000313" key="3">
    <source>
        <dbReference type="Proteomes" id="UP001221898"/>
    </source>
</evidence>
<proteinExistence type="predicted"/>
<evidence type="ECO:0000313" key="2">
    <source>
        <dbReference type="EMBL" id="KAJ8409679.1"/>
    </source>
</evidence>
<keyword evidence="1" id="KW-0732">Signal</keyword>
<dbReference type="EMBL" id="JAINUG010000029">
    <property type="protein sequence ID" value="KAJ8409679.1"/>
    <property type="molecule type" value="Genomic_DNA"/>
</dbReference>
<accession>A0AAD7WVC1</accession>
<dbReference type="AlphaFoldDB" id="A0AAD7WVC1"/>
<organism evidence="2 3">
    <name type="scientific">Aldrovandia affinis</name>
    <dbReference type="NCBI Taxonomy" id="143900"/>
    <lineage>
        <taxon>Eukaryota</taxon>
        <taxon>Metazoa</taxon>
        <taxon>Chordata</taxon>
        <taxon>Craniata</taxon>
        <taxon>Vertebrata</taxon>
        <taxon>Euteleostomi</taxon>
        <taxon>Actinopterygii</taxon>
        <taxon>Neopterygii</taxon>
        <taxon>Teleostei</taxon>
        <taxon>Notacanthiformes</taxon>
        <taxon>Halosauridae</taxon>
        <taxon>Aldrovandia</taxon>
    </lineage>
</organism>
<dbReference type="Proteomes" id="UP001221898">
    <property type="component" value="Unassembled WGS sequence"/>
</dbReference>
<feature type="chain" id="PRO_5041928972" description="Secreted protein" evidence="1">
    <location>
        <begin position="29"/>
        <end position="114"/>
    </location>
</feature>
<reference evidence="2" key="1">
    <citation type="journal article" date="2023" name="Science">
        <title>Genome structures resolve the early diversification of teleost fishes.</title>
        <authorList>
            <person name="Parey E."/>
            <person name="Louis A."/>
            <person name="Montfort J."/>
            <person name="Bouchez O."/>
            <person name="Roques C."/>
            <person name="Iampietro C."/>
            <person name="Lluch J."/>
            <person name="Castinel A."/>
            <person name="Donnadieu C."/>
            <person name="Desvignes T."/>
            <person name="Floi Bucao C."/>
            <person name="Jouanno E."/>
            <person name="Wen M."/>
            <person name="Mejri S."/>
            <person name="Dirks R."/>
            <person name="Jansen H."/>
            <person name="Henkel C."/>
            <person name="Chen W.J."/>
            <person name="Zahm M."/>
            <person name="Cabau C."/>
            <person name="Klopp C."/>
            <person name="Thompson A.W."/>
            <person name="Robinson-Rechavi M."/>
            <person name="Braasch I."/>
            <person name="Lecointre G."/>
            <person name="Bobe J."/>
            <person name="Postlethwait J.H."/>
            <person name="Berthelot C."/>
            <person name="Roest Crollius H."/>
            <person name="Guiguen Y."/>
        </authorList>
    </citation>
    <scope>NUCLEOTIDE SEQUENCE</scope>
    <source>
        <strain evidence="2">NC1722</strain>
    </source>
</reference>
<comment type="caution">
    <text evidence="2">The sequence shown here is derived from an EMBL/GenBank/DDBJ whole genome shotgun (WGS) entry which is preliminary data.</text>
</comment>
<sequence>MFSAGLMSISTHVTFLWTHLCALSFALGNEFEQAVMFCARECAHGCVLHIFHSFNWSKKKKKKKVTLVFKIGDSTVQNKAHFAVRLNLALLSPNFNRRLSPSPESPAHLLYVRR</sequence>
<gene>
    <name evidence="2" type="ORF">AAFF_G00217380</name>
</gene>
<keyword evidence="3" id="KW-1185">Reference proteome</keyword>
<name>A0AAD7WVC1_9TELE</name>
<evidence type="ECO:0000256" key="1">
    <source>
        <dbReference type="SAM" id="SignalP"/>
    </source>
</evidence>
<protein>
    <recommendedName>
        <fullName evidence="4">Secreted protein</fullName>
    </recommendedName>
</protein>